<dbReference type="PANTHER" id="PTHR47447">
    <property type="entry name" value="OS03G0856100 PROTEIN"/>
    <property type="match status" value="1"/>
</dbReference>
<dbReference type="Pfam" id="PF13041">
    <property type="entry name" value="PPR_2"/>
    <property type="match status" value="1"/>
</dbReference>
<evidence type="ECO:0000256" key="1">
    <source>
        <dbReference type="ARBA" id="ARBA00007626"/>
    </source>
</evidence>
<comment type="similarity">
    <text evidence="1">Belongs to the PPR family. P subfamily.</text>
</comment>
<evidence type="ECO:0000256" key="2">
    <source>
        <dbReference type="ARBA" id="ARBA00022737"/>
    </source>
</evidence>
<feature type="repeat" description="PPR" evidence="3">
    <location>
        <begin position="258"/>
        <end position="292"/>
    </location>
</feature>
<dbReference type="InterPro" id="IPR011990">
    <property type="entry name" value="TPR-like_helical_dom_sf"/>
</dbReference>
<protein>
    <submittedName>
        <fullName evidence="4">Pentatricopeptide repeat-containing protein</fullName>
    </submittedName>
</protein>
<proteinExistence type="inferred from homology"/>
<feature type="repeat" description="PPR" evidence="3">
    <location>
        <begin position="185"/>
        <end position="219"/>
    </location>
</feature>
<evidence type="ECO:0000313" key="5">
    <source>
        <dbReference type="Proteomes" id="UP000233837"/>
    </source>
</evidence>
<keyword evidence="2" id="KW-0677">Repeat</keyword>
<accession>A0A2I0VFP1</accession>
<evidence type="ECO:0000256" key="3">
    <source>
        <dbReference type="PROSITE-ProRule" id="PRU00708"/>
    </source>
</evidence>
<dbReference type="Gene3D" id="1.25.40.10">
    <property type="entry name" value="Tetratricopeptide repeat domain"/>
    <property type="match status" value="4"/>
</dbReference>
<dbReference type="Proteomes" id="UP000233837">
    <property type="component" value="Unassembled WGS sequence"/>
</dbReference>
<evidence type="ECO:0000313" key="4">
    <source>
        <dbReference type="EMBL" id="PKU62239.1"/>
    </source>
</evidence>
<keyword evidence="5" id="KW-1185">Reference proteome</keyword>
<dbReference type="OrthoDB" id="185373at2759"/>
<name>A0A2I0VFP1_9ASPA</name>
<feature type="repeat" description="PPR" evidence="3">
    <location>
        <begin position="398"/>
        <end position="432"/>
    </location>
</feature>
<organism evidence="4 5">
    <name type="scientific">Dendrobium catenatum</name>
    <dbReference type="NCBI Taxonomy" id="906689"/>
    <lineage>
        <taxon>Eukaryota</taxon>
        <taxon>Viridiplantae</taxon>
        <taxon>Streptophyta</taxon>
        <taxon>Embryophyta</taxon>
        <taxon>Tracheophyta</taxon>
        <taxon>Spermatophyta</taxon>
        <taxon>Magnoliopsida</taxon>
        <taxon>Liliopsida</taxon>
        <taxon>Asparagales</taxon>
        <taxon>Orchidaceae</taxon>
        <taxon>Epidendroideae</taxon>
        <taxon>Malaxideae</taxon>
        <taxon>Dendrobiinae</taxon>
        <taxon>Dendrobium</taxon>
    </lineage>
</organism>
<gene>
    <name evidence="4" type="ORF">MA16_Dca026634</name>
</gene>
<feature type="repeat" description="PPR" evidence="3">
    <location>
        <begin position="503"/>
        <end position="537"/>
    </location>
</feature>
<dbReference type="PROSITE" id="PS51375">
    <property type="entry name" value="PPR"/>
    <property type="match status" value="6"/>
</dbReference>
<feature type="repeat" description="PPR" evidence="3">
    <location>
        <begin position="433"/>
        <end position="467"/>
    </location>
</feature>
<feature type="repeat" description="PPR" evidence="3">
    <location>
        <begin position="468"/>
        <end position="502"/>
    </location>
</feature>
<dbReference type="NCBIfam" id="TIGR00756">
    <property type="entry name" value="PPR"/>
    <property type="match status" value="6"/>
</dbReference>
<reference evidence="4 5" key="2">
    <citation type="journal article" date="2017" name="Nature">
        <title>The Apostasia genome and the evolution of orchids.</title>
        <authorList>
            <person name="Zhang G.Q."/>
            <person name="Liu K.W."/>
            <person name="Li Z."/>
            <person name="Lohaus R."/>
            <person name="Hsiao Y.Y."/>
            <person name="Niu S.C."/>
            <person name="Wang J.Y."/>
            <person name="Lin Y.C."/>
            <person name="Xu Q."/>
            <person name="Chen L.J."/>
            <person name="Yoshida K."/>
            <person name="Fujiwara S."/>
            <person name="Wang Z.W."/>
            <person name="Zhang Y.Q."/>
            <person name="Mitsuda N."/>
            <person name="Wang M."/>
            <person name="Liu G.H."/>
            <person name="Pecoraro L."/>
            <person name="Huang H.X."/>
            <person name="Xiao X.J."/>
            <person name="Lin M."/>
            <person name="Wu X.Y."/>
            <person name="Wu W.L."/>
            <person name="Chen Y.Y."/>
            <person name="Chang S.B."/>
            <person name="Sakamoto S."/>
            <person name="Ohme-Takagi M."/>
            <person name="Yagi M."/>
            <person name="Zeng S.J."/>
            <person name="Shen C.Y."/>
            <person name="Yeh C.M."/>
            <person name="Luo Y.B."/>
            <person name="Tsai W.C."/>
            <person name="Van de Peer Y."/>
            <person name="Liu Z.J."/>
        </authorList>
    </citation>
    <scope>NUCLEOTIDE SEQUENCE [LARGE SCALE GENOMIC DNA]</scope>
    <source>
        <tissue evidence="4">The whole plant</tissue>
    </source>
</reference>
<dbReference type="Pfam" id="PF01535">
    <property type="entry name" value="PPR"/>
    <property type="match status" value="4"/>
</dbReference>
<dbReference type="AlphaFoldDB" id="A0A2I0VFP1"/>
<dbReference type="PANTHER" id="PTHR47447:SF24">
    <property type="entry name" value="PENTATRICOPEPTIDE REPEAT-CONTAINING PROTEIN"/>
    <property type="match status" value="1"/>
</dbReference>
<dbReference type="SUPFAM" id="SSF81901">
    <property type="entry name" value="HCP-like"/>
    <property type="match status" value="1"/>
</dbReference>
<dbReference type="InterPro" id="IPR002885">
    <property type="entry name" value="PPR_rpt"/>
</dbReference>
<dbReference type="EMBL" id="KZ503684">
    <property type="protein sequence ID" value="PKU62239.1"/>
    <property type="molecule type" value="Genomic_DNA"/>
</dbReference>
<sequence>MAVRSCDCSPVRITRQKSSKAPIAIYHHSRLFSVTFPSSSPRSHLVLSSKSSPSLLQDASKNLQIPSSSPLQLTPPLPDLFISNEFIDSLCQNHQTESLAFCYYQKATAQPGFELEPQTLKLVLKTLVRNRQWSSISAIAKDFLLLEGFPDKISCCKLISSCIRARKFKLVEFLLGVLECKKDVAVPSYAAVMNGYNKLHMYRSTVSVFDRMISVGVSPDAKCYYLIMEAHRKLRNADMVLSLFLKFISEKKETVAASVHIYYVLCDSLGRSGRAVEALRYFREMIEKRITPTPSIYSSLICSFAGIREAEIAWDLYSEAKAKGLVRDPDMFLKLVLMYVDLGLLEKTVEIVEEMVEMKMKVTDCILCAVINGYTKKRGLWASMKSYEKLKSLGCEPGQVTYASIINVYCRLGLYPNAENTFVEMLERGFDRCVVAYSNIISMYGKNGRDRDAMKLLAKMKEKGCEPNVWVYNSLLDMHGRLLNLKQVDKLWKEMKRRGIAPDRVSYTSLICAYSKARQFEECIKFYDQYKMNGGKADKALAGIMVGVFSKINKIDDLIKLLNDLKMDGMRFDDRLYKSALNALRDSGLLVHVKWLEENFSFEIEMEKT</sequence>
<reference evidence="4 5" key="1">
    <citation type="journal article" date="2016" name="Sci. Rep.">
        <title>The Dendrobium catenatum Lindl. genome sequence provides insights into polysaccharide synthase, floral development and adaptive evolution.</title>
        <authorList>
            <person name="Zhang G.Q."/>
            <person name="Xu Q."/>
            <person name="Bian C."/>
            <person name="Tsai W.C."/>
            <person name="Yeh C.M."/>
            <person name="Liu K.W."/>
            <person name="Yoshida K."/>
            <person name="Zhang L.S."/>
            <person name="Chang S.B."/>
            <person name="Chen F."/>
            <person name="Shi Y."/>
            <person name="Su Y.Y."/>
            <person name="Zhang Y.Q."/>
            <person name="Chen L.J."/>
            <person name="Yin Y."/>
            <person name="Lin M."/>
            <person name="Huang H."/>
            <person name="Deng H."/>
            <person name="Wang Z.W."/>
            <person name="Zhu S.L."/>
            <person name="Zhao X."/>
            <person name="Deng C."/>
            <person name="Niu S.C."/>
            <person name="Huang J."/>
            <person name="Wang M."/>
            <person name="Liu G.H."/>
            <person name="Yang H.J."/>
            <person name="Xiao X.J."/>
            <person name="Hsiao Y.Y."/>
            <person name="Wu W.L."/>
            <person name="Chen Y.Y."/>
            <person name="Mitsuda N."/>
            <person name="Ohme-Takagi M."/>
            <person name="Luo Y.B."/>
            <person name="Van de Peer Y."/>
            <person name="Liu Z.J."/>
        </authorList>
    </citation>
    <scope>NUCLEOTIDE SEQUENCE [LARGE SCALE GENOMIC DNA]</scope>
    <source>
        <tissue evidence="4">The whole plant</tissue>
    </source>
</reference>